<dbReference type="GO" id="GO:0005886">
    <property type="term" value="C:plasma membrane"/>
    <property type="evidence" value="ECO:0007669"/>
    <property type="project" value="UniProtKB-SubCell"/>
</dbReference>
<dbReference type="OrthoDB" id="9785836at2"/>
<evidence type="ECO:0000313" key="9">
    <source>
        <dbReference type="EMBL" id="RGE74641.1"/>
    </source>
</evidence>
<comment type="caution">
    <text evidence="9">The sequence shown here is derived from an EMBL/GenBank/DDBJ whole genome shotgun (WGS) entry which is preliminary data.</text>
</comment>
<dbReference type="AlphaFoldDB" id="A0A3E3J6K8"/>
<evidence type="ECO:0000313" key="10">
    <source>
        <dbReference type="Proteomes" id="UP000261166"/>
    </source>
</evidence>
<feature type="transmembrane region" description="Helical" evidence="7">
    <location>
        <begin position="271"/>
        <end position="293"/>
    </location>
</feature>
<keyword evidence="2 7" id="KW-0813">Transport</keyword>
<feature type="transmembrane region" description="Helical" evidence="7">
    <location>
        <begin position="173"/>
        <end position="192"/>
    </location>
</feature>
<dbReference type="Pfam" id="PF00528">
    <property type="entry name" value="BPD_transp_1"/>
    <property type="match status" value="1"/>
</dbReference>
<organism evidence="9 10">
    <name type="scientific">Eisenbergiella massiliensis</name>
    <dbReference type="NCBI Taxonomy" id="1720294"/>
    <lineage>
        <taxon>Bacteria</taxon>
        <taxon>Bacillati</taxon>
        <taxon>Bacillota</taxon>
        <taxon>Clostridia</taxon>
        <taxon>Lachnospirales</taxon>
        <taxon>Lachnospiraceae</taxon>
        <taxon>Eisenbergiella</taxon>
    </lineage>
</organism>
<dbReference type="GO" id="GO:0055085">
    <property type="term" value="P:transmembrane transport"/>
    <property type="evidence" value="ECO:0007669"/>
    <property type="project" value="InterPro"/>
</dbReference>
<accession>A0A3E3J6K8</accession>
<feature type="transmembrane region" description="Helical" evidence="7">
    <location>
        <begin position="12"/>
        <end position="29"/>
    </location>
</feature>
<dbReference type="PANTHER" id="PTHR43227:SF11">
    <property type="entry name" value="BLL4140 PROTEIN"/>
    <property type="match status" value="1"/>
</dbReference>
<reference evidence="9 10" key="1">
    <citation type="submission" date="2018-08" db="EMBL/GenBank/DDBJ databases">
        <title>A genome reference for cultivated species of the human gut microbiota.</title>
        <authorList>
            <person name="Zou Y."/>
            <person name="Xue W."/>
            <person name="Luo G."/>
        </authorList>
    </citation>
    <scope>NUCLEOTIDE SEQUENCE [LARGE SCALE GENOMIC DNA]</scope>
    <source>
        <strain evidence="9 10">AF26-4BH</strain>
    </source>
</reference>
<dbReference type="PROSITE" id="PS50928">
    <property type="entry name" value="ABC_TM1"/>
    <property type="match status" value="1"/>
</dbReference>
<keyword evidence="5 7" id="KW-1133">Transmembrane helix</keyword>
<dbReference type="InterPro" id="IPR035906">
    <property type="entry name" value="MetI-like_sf"/>
</dbReference>
<dbReference type="PANTHER" id="PTHR43227">
    <property type="entry name" value="BLL4140 PROTEIN"/>
    <property type="match status" value="1"/>
</dbReference>
<dbReference type="InterPro" id="IPR000515">
    <property type="entry name" value="MetI-like"/>
</dbReference>
<feature type="domain" description="ABC transmembrane type-1" evidence="8">
    <location>
        <begin position="71"/>
        <end position="289"/>
    </location>
</feature>
<gene>
    <name evidence="9" type="ORF">DWY69_01390</name>
</gene>
<keyword evidence="6 7" id="KW-0472">Membrane</keyword>
<dbReference type="Proteomes" id="UP000261166">
    <property type="component" value="Unassembled WGS sequence"/>
</dbReference>
<dbReference type="Gene3D" id="1.10.3720.10">
    <property type="entry name" value="MetI-like"/>
    <property type="match status" value="1"/>
</dbReference>
<dbReference type="SUPFAM" id="SSF161098">
    <property type="entry name" value="MetI-like"/>
    <property type="match status" value="1"/>
</dbReference>
<feature type="transmembrane region" description="Helical" evidence="7">
    <location>
        <begin position="111"/>
        <end position="131"/>
    </location>
</feature>
<evidence type="ECO:0000256" key="6">
    <source>
        <dbReference type="ARBA" id="ARBA00023136"/>
    </source>
</evidence>
<keyword evidence="3" id="KW-1003">Cell membrane</keyword>
<feature type="transmembrane region" description="Helical" evidence="7">
    <location>
        <begin position="213"/>
        <end position="231"/>
    </location>
</feature>
<name>A0A3E3J6K8_9FIRM</name>
<comment type="similarity">
    <text evidence="7">Belongs to the binding-protein-dependent transport system permease family.</text>
</comment>
<sequence>MINKKIKRFLPLYLMMVPGLAYLVINNYIPLAGLQLAFKKFKYTEGIWGSPWVGLKNFSFLFKTNDAWSLFRNTIGYNLLFLFINTIFAIFVAIMLNEVKSHFVSKLSQTLILIPYLLSYVVISYIIYAFLGQTSGMINNSILKPLGMEGISWYTKPEYWPFILTMVQAWKSFGYNSIIYYATIIGFDKVLYEAAAVDGAGTWKRIWSITVPLLKPTIITLTLMSIGRMFYSDFGLFYQVPMNSGMLQDATMTIDTYVYRGLMENNDIGRAAAAGFLQSILGFITVFAANAIVRRIESDNALF</sequence>
<dbReference type="EMBL" id="QVLU01000001">
    <property type="protein sequence ID" value="RGE74641.1"/>
    <property type="molecule type" value="Genomic_DNA"/>
</dbReference>
<evidence type="ECO:0000256" key="4">
    <source>
        <dbReference type="ARBA" id="ARBA00022692"/>
    </source>
</evidence>
<evidence type="ECO:0000256" key="2">
    <source>
        <dbReference type="ARBA" id="ARBA00022448"/>
    </source>
</evidence>
<proteinExistence type="inferred from homology"/>
<feature type="transmembrane region" description="Helical" evidence="7">
    <location>
        <begin position="75"/>
        <end position="99"/>
    </location>
</feature>
<protein>
    <submittedName>
        <fullName evidence="9">Sugar ABC transporter permease</fullName>
    </submittedName>
</protein>
<dbReference type="CDD" id="cd06261">
    <property type="entry name" value="TM_PBP2"/>
    <property type="match status" value="1"/>
</dbReference>
<evidence type="ECO:0000259" key="8">
    <source>
        <dbReference type="PROSITE" id="PS50928"/>
    </source>
</evidence>
<evidence type="ECO:0000256" key="1">
    <source>
        <dbReference type="ARBA" id="ARBA00004651"/>
    </source>
</evidence>
<comment type="subcellular location">
    <subcellularLocation>
        <location evidence="1 7">Cell membrane</location>
        <topology evidence="1 7">Multi-pass membrane protein</topology>
    </subcellularLocation>
</comment>
<evidence type="ECO:0000256" key="3">
    <source>
        <dbReference type="ARBA" id="ARBA00022475"/>
    </source>
</evidence>
<keyword evidence="4 7" id="KW-0812">Transmembrane</keyword>
<evidence type="ECO:0000256" key="5">
    <source>
        <dbReference type="ARBA" id="ARBA00022989"/>
    </source>
</evidence>
<dbReference type="InterPro" id="IPR050809">
    <property type="entry name" value="UgpAE/MalFG_permease"/>
</dbReference>
<evidence type="ECO:0000256" key="7">
    <source>
        <dbReference type="RuleBase" id="RU363032"/>
    </source>
</evidence>
<dbReference type="RefSeq" id="WP_025489144.1">
    <property type="nucleotide sequence ID" value="NZ_JBKVAZ010000015.1"/>
</dbReference>